<evidence type="ECO:0008006" key="6">
    <source>
        <dbReference type="Google" id="ProtNLM"/>
    </source>
</evidence>
<evidence type="ECO:0000313" key="4">
    <source>
        <dbReference type="EMBL" id="KAF5257902.1"/>
    </source>
</evidence>
<dbReference type="GO" id="GO:0005975">
    <property type="term" value="P:carbohydrate metabolic process"/>
    <property type="evidence" value="ECO:0007669"/>
    <property type="project" value="InterPro"/>
</dbReference>
<comment type="caution">
    <text evidence="4">The sequence shown here is derived from an EMBL/GenBank/DDBJ whole genome shotgun (WGS) entry which is preliminary data.</text>
</comment>
<dbReference type="InterPro" id="IPR006710">
    <property type="entry name" value="Glyco_hydro_43"/>
</dbReference>
<dbReference type="InterPro" id="IPR051795">
    <property type="entry name" value="Glycosyl_Hydrlase_43"/>
</dbReference>
<dbReference type="InterPro" id="IPR023296">
    <property type="entry name" value="Glyco_hydro_beta-prop_sf"/>
</dbReference>
<dbReference type="Pfam" id="PF04616">
    <property type="entry name" value="Glyco_hydro_43"/>
    <property type="match status" value="1"/>
</dbReference>
<comment type="similarity">
    <text evidence="1">Belongs to the glycosyl hydrolase 43 family.</text>
</comment>
<reference evidence="4" key="1">
    <citation type="submission" date="2020-02" db="EMBL/GenBank/DDBJ databases">
        <title>Identification and distribution of gene clusters putatively required for synthesis of sphingolipid metabolism inhibitors in phylogenetically diverse species of the filamentous fungus Fusarium.</title>
        <authorList>
            <person name="Kim H.-S."/>
            <person name="Busman M."/>
            <person name="Brown D.W."/>
            <person name="Divon H."/>
            <person name="Uhlig S."/>
            <person name="Proctor R.H."/>
        </authorList>
    </citation>
    <scope>NUCLEOTIDE SEQUENCE [LARGE SCALE GENOMIC DNA]</scope>
    <source>
        <strain evidence="4">NRRL 39464</strain>
    </source>
</reference>
<accession>A0A8H5EFQ5</accession>
<dbReference type="Proteomes" id="UP000558688">
    <property type="component" value="Unassembled WGS sequence"/>
</dbReference>
<protein>
    <recommendedName>
        <fullName evidence="6">Beta-xylosidase C-terminal Concanavalin A-like domain-containing protein</fullName>
    </recommendedName>
</protein>
<organism evidence="4 5">
    <name type="scientific">Fusarium oxysporum</name>
    <name type="common">Fusarium vascular wilt</name>
    <dbReference type="NCBI Taxonomy" id="5507"/>
    <lineage>
        <taxon>Eukaryota</taxon>
        <taxon>Fungi</taxon>
        <taxon>Dikarya</taxon>
        <taxon>Ascomycota</taxon>
        <taxon>Pezizomycotina</taxon>
        <taxon>Sordariomycetes</taxon>
        <taxon>Hypocreomycetidae</taxon>
        <taxon>Hypocreales</taxon>
        <taxon>Nectriaceae</taxon>
        <taxon>Fusarium</taxon>
        <taxon>Fusarium oxysporum species complex</taxon>
    </lineage>
</organism>
<dbReference type="EMBL" id="JAAFOW010002157">
    <property type="protein sequence ID" value="KAF5257902.1"/>
    <property type="molecule type" value="Genomic_DNA"/>
</dbReference>
<gene>
    <name evidence="4" type="ORF">FOXYS1_11554</name>
</gene>
<dbReference type="AlphaFoldDB" id="A0A8H5EFQ5"/>
<evidence type="ECO:0000256" key="1">
    <source>
        <dbReference type="ARBA" id="ARBA00009865"/>
    </source>
</evidence>
<dbReference type="PANTHER" id="PTHR42812:SF17">
    <property type="entry name" value="BETA-XYLOSIDASE C-TERMINAL CONCANAVALIN A-LIKE DOMAIN-CONTAINING PROTEIN-RELATED"/>
    <property type="match status" value="1"/>
</dbReference>
<dbReference type="GO" id="GO:0004553">
    <property type="term" value="F:hydrolase activity, hydrolyzing O-glycosyl compounds"/>
    <property type="evidence" value="ECO:0007669"/>
    <property type="project" value="InterPro"/>
</dbReference>
<dbReference type="PANTHER" id="PTHR42812">
    <property type="entry name" value="BETA-XYLOSIDASE"/>
    <property type="match status" value="1"/>
</dbReference>
<dbReference type="Gene3D" id="2.115.10.20">
    <property type="entry name" value="Glycosyl hydrolase domain, family 43"/>
    <property type="match status" value="1"/>
</dbReference>
<evidence type="ECO:0000313" key="5">
    <source>
        <dbReference type="Proteomes" id="UP000558688"/>
    </source>
</evidence>
<evidence type="ECO:0000256" key="3">
    <source>
        <dbReference type="ARBA" id="ARBA00023295"/>
    </source>
</evidence>
<dbReference type="SUPFAM" id="SSF75005">
    <property type="entry name" value="Arabinanase/levansucrase/invertase"/>
    <property type="match status" value="1"/>
</dbReference>
<sequence>MQTSGLGPDIFWDDDGQAYMSYATIGIQQAPVNLTDGTVGQPINICHGTGGRNAEGPHIYKKDGFYYLMISEGGTELNHCVTISRSTTVTGPYNSYVENPVPTKRGTKELFQTVTQYIKYKIKLTLVGTLLGLYATSNGGKGVTPAYFSRWTYLPIAQKVAEGDEFYVGNN</sequence>
<keyword evidence="2" id="KW-0378">Hydrolase</keyword>
<keyword evidence="3" id="KW-0326">Glycosidase</keyword>
<evidence type="ECO:0000256" key="2">
    <source>
        <dbReference type="ARBA" id="ARBA00022801"/>
    </source>
</evidence>
<name>A0A8H5EFQ5_FUSOX</name>
<proteinExistence type="inferred from homology"/>